<evidence type="ECO:0000313" key="1">
    <source>
        <dbReference type="EMBL" id="RUO42550.1"/>
    </source>
</evidence>
<sequence>MEINVNGRPLTAVADLSLQQLLQQQGVNGKAIAVAINDDVVHREQWPTLTLQPGDRVTLVTVVAGG</sequence>
<organism evidence="1 2">
    <name type="scientific">Idiomarina aquatica</name>
    <dbReference type="NCBI Taxonomy" id="1327752"/>
    <lineage>
        <taxon>Bacteria</taxon>
        <taxon>Pseudomonadati</taxon>
        <taxon>Pseudomonadota</taxon>
        <taxon>Gammaproteobacteria</taxon>
        <taxon>Alteromonadales</taxon>
        <taxon>Idiomarinaceae</taxon>
        <taxon>Idiomarina</taxon>
    </lineage>
</organism>
<dbReference type="Proteomes" id="UP000286680">
    <property type="component" value="Unassembled WGS sequence"/>
</dbReference>
<dbReference type="PANTHER" id="PTHR34472">
    <property type="entry name" value="SULFUR CARRIER PROTEIN THIS"/>
    <property type="match status" value="1"/>
</dbReference>
<dbReference type="EMBL" id="PIPS01000003">
    <property type="protein sequence ID" value="RUO42550.1"/>
    <property type="molecule type" value="Genomic_DNA"/>
</dbReference>
<gene>
    <name evidence="1" type="primary">thiS</name>
    <name evidence="1" type="ORF">CWE23_10715</name>
</gene>
<dbReference type="InterPro" id="IPR003749">
    <property type="entry name" value="ThiS/MoaD-like"/>
</dbReference>
<dbReference type="PANTHER" id="PTHR34472:SF1">
    <property type="entry name" value="SULFUR CARRIER PROTEIN THIS"/>
    <property type="match status" value="1"/>
</dbReference>
<comment type="caution">
    <text evidence="1">The sequence shown here is derived from an EMBL/GenBank/DDBJ whole genome shotgun (WGS) entry which is preliminary data.</text>
</comment>
<reference evidence="2" key="1">
    <citation type="journal article" date="2018" name="Front. Microbiol.">
        <title>Genome-Based Analysis Reveals the Taxonomy and Diversity of the Family Idiomarinaceae.</title>
        <authorList>
            <person name="Liu Y."/>
            <person name="Lai Q."/>
            <person name="Shao Z."/>
        </authorList>
    </citation>
    <scope>NUCLEOTIDE SEQUENCE [LARGE SCALE GENOMIC DNA]</scope>
    <source>
        <strain evidence="2">SN-14</strain>
    </source>
</reference>
<proteinExistence type="predicted"/>
<dbReference type="AlphaFoldDB" id="A0AA94EDP2"/>
<dbReference type="InterPro" id="IPR012675">
    <property type="entry name" value="Beta-grasp_dom_sf"/>
</dbReference>
<dbReference type="Gene3D" id="3.10.20.30">
    <property type="match status" value="1"/>
</dbReference>
<dbReference type="RefSeq" id="WP_126820234.1">
    <property type="nucleotide sequence ID" value="NZ_PIPS01000003.1"/>
</dbReference>
<dbReference type="Pfam" id="PF02597">
    <property type="entry name" value="ThiS"/>
    <property type="match status" value="1"/>
</dbReference>
<protein>
    <submittedName>
        <fullName evidence="1">Thiamine biosynthesis protein ThiS</fullName>
    </submittedName>
</protein>
<keyword evidence="2" id="KW-1185">Reference proteome</keyword>
<evidence type="ECO:0000313" key="2">
    <source>
        <dbReference type="Proteomes" id="UP000286680"/>
    </source>
</evidence>
<dbReference type="CDD" id="cd00565">
    <property type="entry name" value="Ubl_ThiS"/>
    <property type="match status" value="1"/>
</dbReference>
<name>A0AA94EDP2_9GAMM</name>
<dbReference type="InterPro" id="IPR010035">
    <property type="entry name" value="Thi_S"/>
</dbReference>
<accession>A0AA94EDP2</accession>
<dbReference type="InterPro" id="IPR016155">
    <property type="entry name" value="Mopterin_synth/thiamin_S_b"/>
</dbReference>
<dbReference type="SUPFAM" id="SSF54285">
    <property type="entry name" value="MoaD/ThiS"/>
    <property type="match status" value="1"/>
</dbReference>
<dbReference type="NCBIfam" id="TIGR01683">
    <property type="entry name" value="thiS"/>
    <property type="match status" value="1"/>
</dbReference>